<sequence length="1290" mass="141281">MSWMSQLLPTLQQHAASAAVLEEEDAQRLARWAEVAGSLIEAYTQLLWLDPETSEVLLRFIAACFMVHPRVGQAVSELWAILKDAKRDGKLPENVMPKILHRLVEPSVLSFTRFGRFDSKFTDDRADLVQLRSAQQDILVDMYCVAAGTAEAQLVLGTLLKPLESGDILGQEVVWYAFQGIAEVLADEPSIPNEYNVVLPSVFRVTGGPAEALATGAALLRACGPHFEQRLQAHLAPAVQWLVSMVAHVPNEASETVQELCGYAGKLLLPHLEEFLKVVDQVAPKAPAEVEACLYGALAGIARNLPAEQAAAGFAKVCNSAAATLQGIDTSSEAGRMTLHRVLGRILRCDFVMRQAGPAAANGVAVSPEARLASVCLAGFLLSCWPVVAAPCQSVLLAAQVTKEALKGRPMYEYSDVAVQVNVLALLRRAGAASYEAESEPLAQQVTQLVASCQAGQPAVLMAAAQLAAHPGLAQKYLLPQLEVISNTALMRSQNGRAEDLIPFLDLCSALATSVGDAVFSSQLLAPLCRLCVAALASAEHDVLKPALLFLQRLLTTRAVQLGEADVGQLAQAVVASFSQWPRSMNTQIFKVFSALAERHERVYLATIAASAGAPCMASLSEGDRRLAQQALARLRGPKLRALLADLAAVQRGERGADMLQSYVDAIDVLNDQYRIRDDKDCKPMKAALTQIHGSARLFREIFQETSSGDFGIHIKDGPLFRCHTRILDTSGGFCGKVRQFGKLMSRNADHDEIPAAKDYFKANGYTRLLDDLQSIQFSQPIERSALSGPMGKITSGKREDPLKPGFSTAHFIGGTIGTNKRADPFFLAERYEIQCDCELMAELLRFIYCGEMSFFNEQAESDKANEVLTQKMLAICFEAERFSVDALYEKLLSWFGKRSFYVVGELNFADAFYHLQHYEHRATEEHSRNVLVQTIATDMVSSREQFRAVTRDSRWCSLPVYFVETILNYERLPISSETEILSLIERWNATADKEKADIVRLLACFRPGDDSRMAMKNWLSLMGWVDESGSVVPIPGLEGLEHVISGRATKGKKPRNCKTENLDVRDYTKAMLENFHSELAPEGNDEEADATFLHYRGSKVLAQGCSFNVGAGERLLQADVLRDSGLSRLRVALSEPNSLLWNAEHEVFVGLSYGEGKYFGFLCSATTFSGIFAVRALASAAPAPSAPVHLTGSGNKMEFDLGLEIQLQRVDLVVTCELSCIFKNEFLTKERFQISHDTLVNGPGLRYQVVGTGLEKDRVLVNLAWVSGGGPSHDKHIDYGTIGFVEGEY</sequence>
<dbReference type="InterPro" id="IPR011989">
    <property type="entry name" value="ARM-like"/>
</dbReference>
<keyword evidence="3" id="KW-0813">Transport</keyword>
<dbReference type="PANTHER" id="PTHR12363:SF33">
    <property type="entry name" value="IMPORTIN-13"/>
    <property type="match status" value="1"/>
</dbReference>
<evidence type="ECO:0000256" key="3">
    <source>
        <dbReference type="ARBA" id="ARBA00022448"/>
    </source>
</evidence>
<organism evidence="5 6">
    <name type="scientific">Effrenium voratum</name>
    <dbReference type="NCBI Taxonomy" id="2562239"/>
    <lineage>
        <taxon>Eukaryota</taxon>
        <taxon>Sar</taxon>
        <taxon>Alveolata</taxon>
        <taxon>Dinophyceae</taxon>
        <taxon>Suessiales</taxon>
        <taxon>Symbiodiniaceae</taxon>
        <taxon>Effrenium</taxon>
    </lineage>
</organism>
<evidence type="ECO:0000313" key="6">
    <source>
        <dbReference type="Proteomes" id="UP001178507"/>
    </source>
</evidence>
<protein>
    <submittedName>
        <fullName evidence="5">Uncharacterized protein</fullName>
    </submittedName>
</protein>
<comment type="subcellular location">
    <subcellularLocation>
        <location evidence="1">Nucleus</location>
    </subcellularLocation>
</comment>
<dbReference type="InterPro" id="IPR051345">
    <property type="entry name" value="Importin_beta-like_NTR"/>
</dbReference>
<name>A0AA36HUN2_9DINO</name>
<evidence type="ECO:0000256" key="4">
    <source>
        <dbReference type="ARBA" id="ARBA00023242"/>
    </source>
</evidence>
<proteinExistence type="inferred from homology"/>
<reference evidence="5" key="1">
    <citation type="submission" date="2023-08" db="EMBL/GenBank/DDBJ databases">
        <authorList>
            <person name="Chen Y."/>
            <person name="Shah S."/>
            <person name="Dougan E. K."/>
            <person name="Thang M."/>
            <person name="Chan C."/>
        </authorList>
    </citation>
    <scope>NUCLEOTIDE SEQUENCE</scope>
</reference>
<dbReference type="SUPFAM" id="SSF48371">
    <property type="entry name" value="ARM repeat"/>
    <property type="match status" value="1"/>
</dbReference>
<dbReference type="Gene3D" id="1.25.10.10">
    <property type="entry name" value="Leucine-rich Repeat Variant"/>
    <property type="match status" value="1"/>
</dbReference>
<keyword evidence="6" id="KW-1185">Reference proteome</keyword>
<dbReference type="EMBL" id="CAUJNA010000335">
    <property type="protein sequence ID" value="CAJ1375671.1"/>
    <property type="molecule type" value="Genomic_DNA"/>
</dbReference>
<dbReference type="PANTHER" id="PTHR12363">
    <property type="entry name" value="TRANSPORTIN 3 AND IMPORTIN 13"/>
    <property type="match status" value="1"/>
</dbReference>
<evidence type="ECO:0000313" key="5">
    <source>
        <dbReference type="EMBL" id="CAJ1375671.1"/>
    </source>
</evidence>
<evidence type="ECO:0000256" key="1">
    <source>
        <dbReference type="ARBA" id="ARBA00004123"/>
    </source>
</evidence>
<evidence type="ECO:0000256" key="2">
    <source>
        <dbReference type="ARBA" id="ARBA00007991"/>
    </source>
</evidence>
<keyword evidence="4" id="KW-0539">Nucleus</keyword>
<comment type="similarity">
    <text evidence="2">Belongs to the importin beta family.</text>
</comment>
<accession>A0AA36HUN2</accession>
<comment type="caution">
    <text evidence="5">The sequence shown here is derived from an EMBL/GenBank/DDBJ whole genome shotgun (WGS) entry which is preliminary data.</text>
</comment>
<gene>
    <name evidence="5" type="ORF">EVOR1521_LOCUS4897</name>
</gene>
<dbReference type="Proteomes" id="UP001178507">
    <property type="component" value="Unassembled WGS sequence"/>
</dbReference>
<dbReference type="InterPro" id="IPR016024">
    <property type="entry name" value="ARM-type_fold"/>
</dbReference>
<dbReference type="GO" id="GO:0006606">
    <property type="term" value="P:protein import into nucleus"/>
    <property type="evidence" value="ECO:0007669"/>
    <property type="project" value="TreeGrafter"/>
</dbReference>
<dbReference type="GO" id="GO:0005634">
    <property type="term" value="C:nucleus"/>
    <property type="evidence" value="ECO:0007669"/>
    <property type="project" value="UniProtKB-SubCell"/>
</dbReference>
<dbReference type="GO" id="GO:0005737">
    <property type="term" value="C:cytoplasm"/>
    <property type="evidence" value="ECO:0007669"/>
    <property type="project" value="TreeGrafter"/>
</dbReference>